<feature type="region of interest" description="Disordered" evidence="1">
    <location>
        <begin position="28"/>
        <end position="48"/>
    </location>
</feature>
<accession>A0A7R9BLN0</accession>
<dbReference type="EMBL" id="OA882911">
    <property type="protein sequence ID" value="CAD7277338.1"/>
    <property type="molecule type" value="Genomic_DNA"/>
</dbReference>
<organism evidence="2">
    <name type="scientific">Notodromas monacha</name>
    <dbReference type="NCBI Taxonomy" id="399045"/>
    <lineage>
        <taxon>Eukaryota</taxon>
        <taxon>Metazoa</taxon>
        <taxon>Ecdysozoa</taxon>
        <taxon>Arthropoda</taxon>
        <taxon>Crustacea</taxon>
        <taxon>Oligostraca</taxon>
        <taxon>Ostracoda</taxon>
        <taxon>Podocopa</taxon>
        <taxon>Podocopida</taxon>
        <taxon>Cypridocopina</taxon>
        <taxon>Cypridoidea</taxon>
        <taxon>Cyprididae</taxon>
        <taxon>Notodromas</taxon>
    </lineage>
</organism>
<dbReference type="Proteomes" id="UP000678499">
    <property type="component" value="Unassembled WGS sequence"/>
</dbReference>
<feature type="compositionally biased region" description="Polar residues" evidence="1">
    <location>
        <begin position="28"/>
        <end position="37"/>
    </location>
</feature>
<evidence type="ECO:0008006" key="4">
    <source>
        <dbReference type="Google" id="ProtNLM"/>
    </source>
</evidence>
<dbReference type="Gene3D" id="3.75.10.10">
    <property type="entry name" value="L-arginine/glycine Amidinotransferase, Chain A"/>
    <property type="match status" value="1"/>
</dbReference>
<dbReference type="AlphaFoldDB" id="A0A7R9BLN0"/>
<proteinExistence type="predicted"/>
<dbReference type="SUPFAM" id="SSF55909">
    <property type="entry name" value="Pentein"/>
    <property type="match status" value="1"/>
</dbReference>
<dbReference type="OrthoDB" id="5912827at2759"/>
<protein>
    <recommendedName>
        <fullName evidence="4">Amidinotransferase</fullName>
    </recommendedName>
</protein>
<dbReference type="Pfam" id="PF19420">
    <property type="entry name" value="DDAH_eukar"/>
    <property type="match status" value="1"/>
</dbReference>
<evidence type="ECO:0000313" key="2">
    <source>
        <dbReference type="EMBL" id="CAD7277338.1"/>
    </source>
</evidence>
<sequence>MFRRSSASLLRTFSRQRTQFLTEDAVLATSSGSPTQRNDSLLSANNSDSGVLRWSDPRSYSTKTLQRRVLTSMRDVAQSPIEFEPMPPRRLVFMVTPEHFDVTYVINPHMDGKIGTVDKAKCIDQWHVAREEIKKVGVKVVEIPSKPGLPDMIYAANLGLPFPAKSGVEVYMSNMAVEERAKEVPHYAEACESVGYEVKYLPANIDFEGQGDALWHGTRRLIWAGYGFRTDLRVYDIISSAWKVPIVALKLHDPFFYHIDTALAILDNDTAVVYPKAFTDEGLSMIRTLIPRLIEVPESDAKGRLACNCFCPDGENVLIQAGSKETNRKLKEAGYNVIEVDVSEFLKGGGSICCMKMFSW</sequence>
<name>A0A7R9BLN0_9CRUS</name>
<evidence type="ECO:0000313" key="3">
    <source>
        <dbReference type="Proteomes" id="UP000678499"/>
    </source>
</evidence>
<feature type="compositionally biased region" description="Low complexity" evidence="1">
    <location>
        <begin position="38"/>
        <end position="48"/>
    </location>
</feature>
<gene>
    <name evidence="2" type="ORF">NMOB1V02_LOCUS5073</name>
</gene>
<evidence type="ECO:0000256" key="1">
    <source>
        <dbReference type="SAM" id="MobiDB-lite"/>
    </source>
</evidence>
<reference evidence="2" key="1">
    <citation type="submission" date="2020-11" db="EMBL/GenBank/DDBJ databases">
        <authorList>
            <person name="Tran Van P."/>
        </authorList>
    </citation>
    <scope>NUCLEOTIDE SEQUENCE</scope>
</reference>
<keyword evidence="3" id="KW-1185">Reference proteome</keyword>
<dbReference type="EMBL" id="CAJPEX010000874">
    <property type="protein sequence ID" value="CAG0917490.1"/>
    <property type="molecule type" value="Genomic_DNA"/>
</dbReference>